<dbReference type="OrthoDB" id="5340906at2759"/>
<protein>
    <submittedName>
        <fullName evidence="2">Uncharacterized protein</fullName>
    </submittedName>
</protein>
<gene>
    <name evidence="2" type="ORF">A0J61_06280</name>
</gene>
<organism evidence="2 3">
    <name type="scientific">Choanephora cucurbitarum</name>
    <dbReference type="NCBI Taxonomy" id="101091"/>
    <lineage>
        <taxon>Eukaryota</taxon>
        <taxon>Fungi</taxon>
        <taxon>Fungi incertae sedis</taxon>
        <taxon>Mucoromycota</taxon>
        <taxon>Mucoromycotina</taxon>
        <taxon>Mucoromycetes</taxon>
        <taxon>Mucorales</taxon>
        <taxon>Mucorineae</taxon>
        <taxon>Choanephoraceae</taxon>
        <taxon>Choanephoroideae</taxon>
        <taxon>Choanephora</taxon>
    </lineage>
</organism>
<proteinExistence type="predicted"/>
<dbReference type="Proteomes" id="UP000093000">
    <property type="component" value="Unassembled WGS sequence"/>
</dbReference>
<evidence type="ECO:0000256" key="1">
    <source>
        <dbReference type="SAM" id="MobiDB-lite"/>
    </source>
</evidence>
<reference evidence="2 3" key="1">
    <citation type="submission" date="2016-03" db="EMBL/GenBank/DDBJ databases">
        <title>Choanephora cucurbitarum.</title>
        <authorList>
            <person name="Min B."/>
            <person name="Park H."/>
            <person name="Park J.-H."/>
            <person name="Shin H.-D."/>
            <person name="Choi I.-G."/>
        </authorList>
    </citation>
    <scope>NUCLEOTIDE SEQUENCE [LARGE SCALE GENOMIC DNA]</scope>
    <source>
        <strain evidence="2 3">KUS-F28377</strain>
    </source>
</reference>
<feature type="compositionally biased region" description="Low complexity" evidence="1">
    <location>
        <begin position="106"/>
        <end position="118"/>
    </location>
</feature>
<dbReference type="EMBL" id="LUGH01000372">
    <property type="protein sequence ID" value="OBZ85666.1"/>
    <property type="molecule type" value="Genomic_DNA"/>
</dbReference>
<feature type="region of interest" description="Disordered" evidence="1">
    <location>
        <begin position="104"/>
        <end position="126"/>
    </location>
</feature>
<comment type="caution">
    <text evidence="2">The sequence shown here is derived from an EMBL/GenBank/DDBJ whole genome shotgun (WGS) entry which is preliminary data.</text>
</comment>
<sequence>MLYSLCQKVESDAIPKLRTVGLQFGKFNLEAYCMDMPKGYCARVTKTSTICFDEDEFVDTFVKWFSPANKALPVCEETATAITENKKRNDDNDFVIPFESDEMEYPLCLPSPSHLSSDSNKKRRLS</sequence>
<name>A0A1C7NAL7_9FUNG</name>
<keyword evidence="3" id="KW-1185">Reference proteome</keyword>
<dbReference type="InParanoid" id="A0A1C7NAL7"/>
<evidence type="ECO:0000313" key="2">
    <source>
        <dbReference type="EMBL" id="OBZ85666.1"/>
    </source>
</evidence>
<dbReference type="AlphaFoldDB" id="A0A1C7NAL7"/>
<accession>A0A1C7NAL7</accession>
<evidence type="ECO:0000313" key="3">
    <source>
        <dbReference type="Proteomes" id="UP000093000"/>
    </source>
</evidence>